<name>A0ABY4IE23_9MICO</name>
<comment type="similarity">
    <text evidence="1">Belongs to the 4-hydroxybenzoyl-CoA thioesterase family.</text>
</comment>
<evidence type="ECO:0000256" key="1">
    <source>
        <dbReference type="ARBA" id="ARBA00005953"/>
    </source>
</evidence>
<organism evidence="3 4">
    <name type="scientific">Microbacterium sufflavum</name>
    <dbReference type="NCBI Taxonomy" id="2851649"/>
    <lineage>
        <taxon>Bacteria</taxon>
        <taxon>Bacillati</taxon>
        <taxon>Actinomycetota</taxon>
        <taxon>Actinomycetes</taxon>
        <taxon>Micrococcales</taxon>
        <taxon>Microbacteriaceae</taxon>
        <taxon>Microbacterium</taxon>
    </lineage>
</organism>
<dbReference type="EMBL" id="CP078076">
    <property type="protein sequence ID" value="UPL10106.1"/>
    <property type="molecule type" value="Genomic_DNA"/>
</dbReference>
<dbReference type="Gene3D" id="3.10.129.10">
    <property type="entry name" value="Hotdog Thioesterase"/>
    <property type="match status" value="1"/>
</dbReference>
<protein>
    <submittedName>
        <fullName evidence="3">Acyl-CoA thioesterase</fullName>
    </submittedName>
</protein>
<dbReference type="InterPro" id="IPR050563">
    <property type="entry name" value="4-hydroxybenzoyl-CoA_TE"/>
</dbReference>
<proteinExistence type="inferred from homology"/>
<evidence type="ECO:0000256" key="2">
    <source>
        <dbReference type="ARBA" id="ARBA00022801"/>
    </source>
</evidence>
<dbReference type="RefSeq" id="WP_168387243.1">
    <property type="nucleotide sequence ID" value="NZ_CP078076.1"/>
</dbReference>
<reference evidence="3 4" key="1">
    <citation type="submission" date="2021-06" db="EMBL/GenBank/DDBJ databases">
        <title>Genome-based taxonomic framework of Microbacterium strains isolated from marine environment, the description of four new species and reclassification of four preexisting species.</title>
        <authorList>
            <person name="Lee S.D."/>
            <person name="Kim S.-M."/>
            <person name="Byeon Y.-S."/>
            <person name="Yang H.L."/>
            <person name="Kim I.S."/>
        </authorList>
    </citation>
    <scope>NUCLEOTIDE SEQUENCE [LARGE SCALE GENOMIC DNA]</scope>
    <source>
        <strain evidence="3 4">SSW1-51</strain>
    </source>
</reference>
<keyword evidence="2" id="KW-0378">Hydrolase</keyword>
<dbReference type="Pfam" id="PF13279">
    <property type="entry name" value="4HBT_2"/>
    <property type="match status" value="1"/>
</dbReference>
<gene>
    <name evidence="3" type="ORF">KV394_02835</name>
</gene>
<dbReference type="InterPro" id="IPR029069">
    <property type="entry name" value="HotDog_dom_sf"/>
</dbReference>
<keyword evidence="4" id="KW-1185">Reference proteome</keyword>
<sequence length="147" mass="16602">MSAEPERPVLHSHTTRLSYADTDPAGILYYAAWFPKMEALQSEFLYLQGLRQDTLVERFGWWTVSRATTCEYLAAARLFDEVRIDLRLGRIGASSFRFAFRMTRLDDDVPVARAENTVVTVSPAQEPVRIPADLRAHLERWAGGGAA</sequence>
<evidence type="ECO:0000313" key="3">
    <source>
        <dbReference type="EMBL" id="UPL10106.1"/>
    </source>
</evidence>
<dbReference type="Proteomes" id="UP000831467">
    <property type="component" value="Chromosome"/>
</dbReference>
<dbReference type="InterPro" id="IPR006684">
    <property type="entry name" value="YbgC/YbaW"/>
</dbReference>
<dbReference type="CDD" id="cd00586">
    <property type="entry name" value="4HBT"/>
    <property type="match status" value="1"/>
</dbReference>
<evidence type="ECO:0000313" key="4">
    <source>
        <dbReference type="Proteomes" id="UP000831467"/>
    </source>
</evidence>
<dbReference type="PANTHER" id="PTHR31793">
    <property type="entry name" value="4-HYDROXYBENZOYL-COA THIOESTERASE FAMILY MEMBER"/>
    <property type="match status" value="1"/>
</dbReference>
<accession>A0ABY4IE23</accession>
<dbReference type="PANTHER" id="PTHR31793:SF27">
    <property type="entry name" value="NOVEL THIOESTERASE SUPERFAMILY DOMAIN AND SAPOSIN A-TYPE DOMAIN CONTAINING PROTEIN (0610012H03RIK)"/>
    <property type="match status" value="1"/>
</dbReference>
<dbReference type="PIRSF" id="PIRSF003230">
    <property type="entry name" value="YbgC"/>
    <property type="match status" value="1"/>
</dbReference>
<dbReference type="SUPFAM" id="SSF54637">
    <property type="entry name" value="Thioesterase/thiol ester dehydrase-isomerase"/>
    <property type="match status" value="1"/>
</dbReference>